<keyword evidence="2" id="KW-1185">Reference proteome</keyword>
<evidence type="ECO:0000313" key="1">
    <source>
        <dbReference type="EMBL" id="CAG9324902.1"/>
    </source>
</evidence>
<gene>
    <name evidence="1" type="ORF">BSTOLATCC_MIC37650</name>
</gene>
<reference evidence="1" key="1">
    <citation type="submission" date="2021-09" db="EMBL/GenBank/DDBJ databases">
        <authorList>
            <consortium name="AG Swart"/>
            <person name="Singh M."/>
            <person name="Singh A."/>
            <person name="Seah K."/>
            <person name="Emmerich C."/>
        </authorList>
    </citation>
    <scope>NUCLEOTIDE SEQUENCE</scope>
    <source>
        <strain evidence="1">ATCC30299</strain>
    </source>
</reference>
<dbReference type="AlphaFoldDB" id="A0AAU9JIK2"/>
<organism evidence="1 2">
    <name type="scientific">Blepharisma stoltei</name>
    <dbReference type="NCBI Taxonomy" id="1481888"/>
    <lineage>
        <taxon>Eukaryota</taxon>
        <taxon>Sar</taxon>
        <taxon>Alveolata</taxon>
        <taxon>Ciliophora</taxon>
        <taxon>Postciliodesmatophora</taxon>
        <taxon>Heterotrichea</taxon>
        <taxon>Heterotrichida</taxon>
        <taxon>Blepharismidae</taxon>
        <taxon>Blepharisma</taxon>
    </lineage>
</organism>
<proteinExistence type="predicted"/>
<dbReference type="EMBL" id="CAJZBQ010000037">
    <property type="protein sequence ID" value="CAG9324902.1"/>
    <property type="molecule type" value="Genomic_DNA"/>
</dbReference>
<sequence length="79" mass="9447">MLSYICGQLIGSNCSKSYCCASIICLYKLYQVKWHCAQLRNIKIFKLKSLKRRSKALKIWKKEKYLPFLYSYSKKVYMC</sequence>
<name>A0AAU9JIK2_9CILI</name>
<protein>
    <submittedName>
        <fullName evidence="1">Uncharacterized protein</fullName>
    </submittedName>
</protein>
<accession>A0AAU9JIK2</accession>
<comment type="caution">
    <text evidence="1">The sequence shown here is derived from an EMBL/GenBank/DDBJ whole genome shotgun (WGS) entry which is preliminary data.</text>
</comment>
<evidence type="ECO:0000313" key="2">
    <source>
        <dbReference type="Proteomes" id="UP001162131"/>
    </source>
</evidence>
<dbReference type="Proteomes" id="UP001162131">
    <property type="component" value="Unassembled WGS sequence"/>
</dbReference>